<dbReference type="PANTHER" id="PTHR42789">
    <property type="entry name" value="D-ISOMER SPECIFIC 2-HYDROXYACID DEHYDROGENASE FAMILY PROTEIN (AFU_ORTHOLOGUE AFUA_6G10090)"/>
    <property type="match status" value="1"/>
</dbReference>
<dbReference type="Proteomes" id="UP001621706">
    <property type="component" value="Unassembled WGS sequence"/>
</dbReference>
<organism evidence="7 8">
    <name type="scientific">Flavobacterium oreochromis</name>
    <dbReference type="NCBI Taxonomy" id="2906078"/>
    <lineage>
        <taxon>Bacteria</taxon>
        <taxon>Pseudomonadati</taxon>
        <taxon>Bacteroidota</taxon>
        <taxon>Flavobacteriia</taxon>
        <taxon>Flavobacteriales</taxon>
        <taxon>Flavobacteriaceae</taxon>
        <taxon>Flavobacterium</taxon>
    </lineage>
</organism>
<keyword evidence="2 4" id="KW-0560">Oxidoreductase</keyword>
<dbReference type="InterPro" id="IPR006139">
    <property type="entry name" value="D-isomer_2_OHA_DH_cat_dom"/>
</dbReference>
<feature type="domain" description="D-isomer specific 2-hydroxyacid dehydrogenase catalytic" evidence="5">
    <location>
        <begin position="7"/>
        <end position="314"/>
    </location>
</feature>
<dbReference type="Pfam" id="PF00389">
    <property type="entry name" value="2-Hacid_dh"/>
    <property type="match status" value="1"/>
</dbReference>
<dbReference type="InterPro" id="IPR006140">
    <property type="entry name" value="D-isomer_DH_NAD-bd"/>
</dbReference>
<dbReference type="PANTHER" id="PTHR42789:SF1">
    <property type="entry name" value="D-ISOMER SPECIFIC 2-HYDROXYACID DEHYDROGENASE FAMILY PROTEIN (AFU_ORTHOLOGUE AFUA_6G10090)"/>
    <property type="match status" value="1"/>
</dbReference>
<name>A0ABW8P8A4_9FLAO</name>
<comment type="similarity">
    <text evidence="1 4">Belongs to the D-isomer specific 2-hydroxyacid dehydrogenase family.</text>
</comment>
<comment type="caution">
    <text evidence="7">The sequence shown here is derived from an EMBL/GenBank/DDBJ whole genome shotgun (WGS) entry which is preliminary data.</text>
</comment>
<dbReference type="SUPFAM" id="SSF52283">
    <property type="entry name" value="Formate/glycerate dehydrogenase catalytic domain-like"/>
    <property type="match status" value="1"/>
</dbReference>
<evidence type="ECO:0000256" key="4">
    <source>
        <dbReference type="RuleBase" id="RU003719"/>
    </source>
</evidence>
<dbReference type="Pfam" id="PF02826">
    <property type="entry name" value="2-Hacid_dh_C"/>
    <property type="match status" value="1"/>
</dbReference>
<proteinExistence type="inferred from homology"/>
<keyword evidence="3" id="KW-0520">NAD</keyword>
<dbReference type="RefSeq" id="WP_088401098.1">
    <property type="nucleotide sequence ID" value="NZ_JAZGZP010000004.1"/>
</dbReference>
<reference evidence="7 8" key="1">
    <citation type="submission" date="2024-02" db="EMBL/GenBank/DDBJ databases">
        <title>Comparative Genomic Analysis of Flavobacterium Species Causing Columnaris Disease of Freshwater Fish in Thailand: Insights into Virulence and Resistance Mechanisms.</title>
        <authorList>
            <person name="Nguyen D."/>
            <person name="Chokmangmeepisarn P."/>
            <person name="Khianchaikhan K."/>
            <person name="Morishita M."/>
            <person name="Bunnoy A."/>
            <person name="Rodkhum C."/>
        </authorList>
    </citation>
    <scope>NUCLEOTIDE SEQUENCE [LARGE SCALE GENOMIC DNA]</scope>
    <source>
        <strain evidence="7 8">CNRT2201</strain>
    </source>
</reference>
<evidence type="ECO:0000256" key="2">
    <source>
        <dbReference type="ARBA" id="ARBA00023002"/>
    </source>
</evidence>
<sequence>MKILANDGLSNQAIALLEKNGFEVITTKVAQEQLSNYLNKNQIEIIIVHTATKINQSIIDACPHLKVIGKLGIEKDTITINNNHPNNIFFLNTPNASVNAVAELTIGHLISGARYLHDSNRNMPLEGDTHFNELRKVYSTGLELKEKTLAVIGFGKTGKAVAKKALGLGMRVIATAKEKMQAPVDIEFYTGQKVTITIDLMPLEELLPLADFISLHVPKQESYLLTATEFEKMKQGVGIINTSMGELINEVELIEYLENKKISFVGLDVFQEEPNPAVQLLMHPDISLTPHIGGFTSETLNKMSIELANKIIDLYR</sequence>
<dbReference type="Gene3D" id="3.40.50.720">
    <property type="entry name" value="NAD(P)-binding Rossmann-like Domain"/>
    <property type="match status" value="2"/>
</dbReference>
<evidence type="ECO:0000313" key="8">
    <source>
        <dbReference type="Proteomes" id="UP001621706"/>
    </source>
</evidence>
<gene>
    <name evidence="7" type="ORF">V3I07_03130</name>
</gene>
<dbReference type="EMBL" id="JAZGZP010000004">
    <property type="protein sequence ID" value="MFK6999884.1"/>
    <property type="molecule type" value="Genomic_DNA"/>
</dbReference>
<dbReference type="InterPro" id="IPR036291">
    <property type="entry name" value="NAD(P)-bd_dom_sf"/>
</dbReference>
<evidence type="ECO:0000313" key="7">
    <source>
        <dbReference type="EMBL" id="MFK6999884.1"/>
    </source>
</evidence>
<evidence type="ECO:0000259" key="6">
    <source>
        <dbReference type="Pfam" id="PF02826"/>
    </source>
</evidence>
<evidence type="ECO:0000256" key="1">
    <source>
        <dbReference type="ARBA" id="ARBA00005854"/>
    </source>
</evidence>
<dbReference type="SUPFAM" id="SSF51735">
    <property type="entry name" value="NAD(P)-binding Rossmann-fold domains"/>
    <property type="match status" value="1"/>
</dbReference>
<keyword evidence="8" id="KW-1185">Reference proteome</keyword>
<dbReference type="InterPro" id="IPR050857">
    <property type="entry name" value="D-2-hydroxyacid_DH"/>
</dbReference>
<evidence type="ECO:0000259" key="5">
    <source>
        <dbReference type="Pfam" id="PF00389"/>
    </source>
</evidence>
<protein>
    <submittedName>
        <fullName evidence="7">NAD(P)-dependent oxidoreductase</fullName>
    </submittedName>
</protein>
<feature type="domain" description="D-isomer specific 2-hydroxyacid dehydrogenase NAD-binding" evidence="6">
    <location>
        <begin position="107"/>
        <end position="293"/>
    </location>
</feature>
<evidence type="ECO:0000256" key="3">
    <source>
        <dbReference type="ARBA" id="ARBA00023027"/>
    </source>
</evidence>
<accession>A0ABW8P8A4</accession>